<evidence type="ECO:0000313" key="2">
    <source>
        <dbReference type="Proteomes" id="UP001163223"/>
    </source>
</evidence>
<protein>
    <submittedName>
        <fullName evidence="1">Uncharacterized protein</fullName>
    </submittedName>
</protein>
<proteinExistence type="predicted"/>
<keyword evidence="2" id="KW-1185">Reference proteome</keyword>
<sequence>MWTINEAYDEGRAAYRGGHVEEIDCPYRRDTIPAVMWIGGYRDAEQNDARFVQRFDPGFGGVQ</sequence>
<organism evidence="1 2">
    <name type="scientific">Antarcticirhabdus aurantiaca</name>
    <dbReference type="NCBI Taxonomy" id="2606717"/>
    <lineage>
        <taxon>Bacteria</taxon>
        <taxon>Pseudomonadati</taxon>
        <taxon>Pseudomonadota</taxon>
        <taxon>Alphaproteobacteria</taxon>
        <taxon>Hyphomicrobiales</taxon>
        <taxon>Aurantimonadaceae</taxon>
        <taxon>Antarcticirhabdus</taxon>
    </lineage>
</organism>
<dbReference type="Proteomes" id="UP001163223">
    <property type="component" value="Chromosome"/>
</dbReference>
<reference evidence="1" key="1">
    <citation type="submission" date="2022-11" db="EMBL/GenBank/DDBJ databases">
        <title>beta-Carotene-producing bacterium, Jeongeuplla avenae sp. nov., alleviates the salt stress of Arabidopsis seedlings.</title>
        <authorList>
            <person name="Jiang L."/>
            <person name="Lee J."/>
        </authorList>
    </citation>
    <scope>NUCLEOTIDE SEQUENCE</scope>
    <source>
        <strain evidence="1">DY_R2A_6</strain>
    </source>
</reference>
<dbReference type="EMBL" id="CP113520">
    <property type="protein sequence ID" value="WAJ28254.1"/>
    <property type="molecule type" value="Genomic_DNA"/>
</dbReference>
<accession>A0ACD4NN16</accession>
<name>A0ACD4NN16_9HYPH</name>
<gene>
    <name evidence="1" type="ORF">OXU80_26115</name>
</gene>
<evidence type="ECO:0000313" key="1">
    <source>
        <dbReference type="EMBL" id="WAJ28254.1"/>
    </source>
</evidence>